<dbReference type="AlphaFoldDB" id="A0AAU9WEC8"/>
<evidence type="ECO:0000313" key="1">
    <source>
        <dbReference type="EMBL" id="CAH3108793.1"/>
    </source>
</evidence>
<organism evidence="1 2">
    <name type="scientific">Pocillopora meandrina</name>
    <dbReference type="NCBI Taxonomy" id="46732"/>
    <lineage>
        <taxon>Eukaryota</taxon>
        <taxon>Metazoa</taxon>
        <taxon>Cnidaria</taxon>
        <taxon>Anthozoa</taxon>
        <taxon>Hexacorallia</taxon>
        <taxon>Scleractinia</taxon>
        <taxon>Astrocoeniina</taxon>
        <taxon>Pocilloporidae</taxon>
        <taxon>Pocillopora</taxon>
    </lineage>
</organism>
<gene>
    <name evidence="1" type="ORF">PMEA_00002706</name>
</gene>
<proteinExistence type="predicted"/>
<feature type="non-terminal residue" evidence="1">
    <location>
        <position position="1"/>
    </location>
</feature>
<comment type="caution">
    <text evidence="1">The sequence shown here is derived from an EMBL/GenBank/DDBJ whole genome shotgun (WGS) entry which is preliminary data.</text>
</comment>
<dbReference type="Proteomes" id="UP001159428">
    <property type="component" value="Unassembled WGS sequence"/>
</dbReference>
<reference evidence="1 2" key="1">
    <citation type="submission" date="2022-05" db="EMBL/GenBank/DDBJ databases">
        <authorList>
            <consortium name="Genoscope - CEA"/>
            <person name="William W."/>
        </authorList>
    </citation>
    <scope>NUCLEOTIDE SEQUENCE [LARGE SCALE GENOMIC DNA]</scope>
</reference>
<keyword evidence="2" id="KW-1185">Reference proteome</keyword>
<accession>A0AAU9WEC8</accession>
<evidence type="ECO:0000313" key="2">
    <source>
        <dbReference type="Proteomes" id="UP001159428"/>
    </source>
</evidence>
<sequence length="189" mass="21647">IQGYTQLYTAIHGYTQLYRAIHSYTQLYRAIHSYTGLYRKDNEAVASQFNRHLREYKEHIEGHCTSLGLGISEAFDTRRLRELFVKEVSDNIEEYRDWMTTGVNGLEEVYKFSQDGFFANEVGDLCARATAKVLKIPIVIITALLQHLRCHSYHTNSLPPYPSTLHMIILGQATTMPQKVLDNCSITLG</sequence>
<dbReference type="CDD" id="cd22744">
    <property type="entry name" value="OTU"/>
    <property type="match status" value="1"/>
</dbReference>
<name>A0AAU9WEC8_9CNID</name>
<dbReference type="EMBL" id="CALNXJ010000011">
    <property type="protein sequence ID" value="CAH3108793.1"/>
    <property type="molecule type" value="Genomic_DNA"/>
</dbReference>
<protein>
    <submittedName>
        <fullName evidence="1">Uncharacterized protein</fullName>
    </submittedName>
</protein>